<dbReference type="KEGG" id="hmn:HM131_12765"/>
<accession>A0A1W5ZWI4</accession>
<evidence type="ECO:0000256" key="5">
    <source>
        <dbReference type="SAM" id="Phobius"/>
    </source>
</evidence>
<sequence>MKLTRRKFIKNSLRSVLGVIGLTGGSYYYARYVEPRMLAIRNFTLENDKIPTSLHNIKVLQFSDTHVGYHYDLKQLKELIDEINYQRPDLILFTGDLIDAPNLYDFPDELPVLLSQLTAPLGKFWIYGNHDHGGNGTEKIKDVMEAGGFRLLQNSHTRIGDHRGSFILAGLDDVMLGRPNIDEALHLVDPDIFTLLMVHEPDVADEIQHYPVDIQLSGHSHGGQVQLPIYGYLITPPYAEKYVEGSYQLGDRLQLFVSRGLGTTRMPYRFLCRPEISVYTLKSKEL</sequence>
<reference evidence="7 8" key="1">
    <citation type="submission" date="2017-04" db="EMBL/GenBank/DDBJ databases">
        <title>The whole genome sequencing and assembly of Halobacillus mangrovi strain.</title>
        <authorList>
            <person name="Lee S.-J."/>
            <person name="Park M.-K."/>
            <person name="Kim J.-Y."/>
            <person name="Lee Y.-J."/>
            <person name="Yi H."/>
            <person name="Bahn Y.-S."/>
            <person name="Kim J.F."/>
            <person name="Lee D.-W."/>
        </authorList>
    </citation>
    <scope>NUCLEOTIDE SEQUENCE [LARGE SCALE GENOMIC DNA]</scope>
    <source>
        <strain evidence="7 8">KTB 131</strain>
    </source>
</reference>
<dbReference type="GO" id="GO:0008758">
    <property type="term" value="F:UDP-2,3-diacylglucosamine hydrolase activity"/>
    <property type="evidence" value="ECO:0007669"/>
    <property type="project" value="TreeGrafter"/>
</dbReference>
<comment type="similarity">
    <text evidence="4">Belongs to the metallophosphoesterase superfamily.</text>
</comment>
<dbReference type="AlphaFoldDB" id="A0A1W5ZWI4"/>
<dbReference type="GO" id="GO:0016020">
    <property type="term" value="C:membrane"/>
    <property type="evidence" value="ECO:0007669"/>
    <property type="project" value="GOC"/>
</dbReference>
<dbReference type="Gene3D" id="3.60.21.10">
    <property type="match status" value="1"/>
</dbReference>
<protein>
    <submittedName>
        <fullName evidence="7">Metallophosphoesterase</fullName>
    </submittedName>
</protein>
<feature type="transmembrane region" description="Helical" evidence="5">
    <location>
        <begin position="12"/>
        <end position="30"/>
    </location>
</feature>
<keyword evidence="8" id="KW-1185">Reference proteome</keyword>
<comment type="cofactor">
    <cofactor evidence="1">
        <name>a divalent metal cation</name>
        <dbReference type="ChEBI" id="CHEBI:60240"/>
    </cofactor>
</comment>
<dbReference type="EMBL" id="CP020772">
    <property type="protein sequence ID" value="ARI77665.1"/>
    <property type="molecule type" value="Genomic_DNA"/>
</dbReference>
<keyword evidence="3" id="KW-0378">Hydrolase</keyword>
<dbReference type="SUPFAM" id="SSF56300">
    <property type="entry name" value="Metallo-dependent phosphatases"/>
    <property type="match status" value="1"/>
</dbReference>
<keyword evidence="2" id="KW-0479">Metal-binding</keyword>
<dbReference type="FunFam" id="3.60.21.10:FF:000028">
    <property type="entry name" value="Putative metallophosphoesterase"/>
    <property type="match status" value="1"/>
</dbReference>
<dbReference type="PANTHER" id="PTHR31302">
    <property type="entry name" value="TRANSMEMBRANE PROTEIN WITH METALLOPHOSPHOESTERASE DOMAIN-RELATED"/>
    <property type="match status" value="1"/>
</dbReference>
<evidence type="ECO:0000259" key="6">
    <source>
        <dbReference type="Pfam" id="PF00149"/>
    </source>
</evidence>
<feature type="domain" description="Calcineurin-like phosphoesterase" evidence="6">
    <location>
        <begin position="57"/>
        <end position="222"/>
    </location>
</feature>
<gene>
    <name evidence="7" type="ORF">HM131_12765</name>
</gene>
<evidence type="ECO:0000313" key="7">
    <source>
        <dbReference type="EMBL" id="ARI77665.1"/>
    </source>
</evidence>
<dbReference type="STRING" id="402384.HM131_12765"/>
<keyword evidence="5" id="KW-1133">Transmembrane helix</keyword>
<dbReference type="OrthoDB" id="9780884at2"/>
<dbReference type="RefSeq" id="WP_085030126.1">
    <property type="nucleotide sequence ID" value="NZ_CP020772.1"/>
</dbReference>
<dbReference type="GO" id="GO:0046872">
    <property type="term" value="F:metal ion binding"/>
    <property type="evidence" value="ECO:0007669"/>
    <property type="project" value="UniProtKB-KW"/>
</dbReference>
<evidence type="ECO:0000256" key="2">
    <source>
        <dbReference type="ARBA" id="ARBA00022723"/>
    </source>
</evidence>
<name>A0A1W5ZWI4_9BACI</name>
<dbReference type="Proteomes" id="UP000192527">
    <property type="component" value="Chromosome"/>
</dbReference>
<dbReference type="CDD" id="cd07385">
    <property type="entry name" value="MPP_YkuE_C"/>
    <property type="match status" value="1"/>
</dbReference>
<dbReference type="InterPro" id="IPR051158">
    <property type="entry name" value="Metallophosphoesterase_sf"/>
</dbReference>
<keyword evidence="5" id="KW-0472">Membrane</keyword>
<evidence type="ECO:0000256" key="4">
    <source>
        <dbReference type="ARBA" id="ARBA00061089"/>
    </source>
</evidence>
<evidence type="ECO:0000256" key="1">
    <source>
        <dbReference type="ARBA" id="ARBA00001968"/>
    </source>
</evidence>
<proteinExistence type="inferred from homology"/>
<dbReference type="GO" id="GO:0009245">
    <property type="term" value="P:lipid A biosynthetic process"/>
    <property type="evidence" value="ECO:0007669"/>
    <property type="project" value="TreeGrafter"/>
</dbReference>
<dbReference type="PANTHER" id="PTHR31302:SF25">
    <property type="entry name" value="PHOSPHOESTERASE"/>
    <property type="match status" value="1"/>
</dbReference>
<dbReference type="InterPro" id="IPR029052">
    <property type="entry name" value="Metallo-depent_PP-like"/>
</dbReference>
<dbReference type="InterPro" id="IPR004843">
    <property type="entry name" value="Calcineurin-like_PHP"/>
</dbReference>
<evidence type="ECO:0000313" key="8">
    <source>
        <dbReference type="Proteomes" id="UP000192527"/>
    </source>
</evidence>
<dbReference type="Pfam" id="PF00149">
    <property type="entry name" value="Metallophos"/>
    <property type="match status" value="1"/>
</dbReference>
<organism evidence="7 8">
    <name type="scientific">Halobacillus mangrovi</name>
    <dbReference type="NCBI Taxonomy" id="402384"/>
    <lineage>
        <taxon>Bacteria</taxon>
        <taxon>Bacillati</taxon>
        <taxon>Bacillota</taxon>
        <taxon>Bacilli</taxon>
        <taxon>Bacillales</taxon>
        <taxon>Bacillaceae</taxon>
        <taxon>Halobacillus</taxon>
    </lineage>
</organism>
<evidence type="ECO:0000256" key="3">
    <source>
        <dbReference type="ARBA" id="ARBA00022801"/>
    </source>
</evidence>
<keyword evidence="5" id="KW-0812">Transmembrane</keyword>